<keyword evidence="2" id="KW-1185">Reference proteome</keyword>
<protein>
    <submittedName>
        <fullName evidence="1">Uncharacterized protein</fullName>
    </submittedName>
</protein>
<proteinExistence type="predicted"/>
<reference evidence="1 2" key="1">
    <citation type="journal article" date="2018" name="Nat. Ecol. Evol.">
        <title>Shark genomes provide insights into elasmobranch evolution and the origin of vertebrates.</title>
        <authorList>
            <person name="Hara Y"/>
            <person name="Yamaguchi K"/>
            <person name="Onimaru K"/>
            <person name="Kadota M"/>
            <person name="Koyanagi M"/>
            <person name="Keeley SD"/>
            <person name="Tatsumi K"/>
            <person name="Tanaka K"/>
            <person name="Motone F"/>
            <person name="Kageyama Y"/>
            <person name="Nozu R"/>
            <person name="Adachi N"/>
            <person name="Nishimura O"/>
            <person name="Nakagawa R"/>
            <person name="Tanegashima C"/>
            <person name="Kiyatake I"/>
            <person name="Matsumoto R"/>
            <person name="Murakumo K"/>
            <person name="Nishida K"/>
            <person name="Terakita A"/>
            <person name="Kuratani S"/>
            <person name="Sato K"/>
            <person name="Hyodo S Kuraku.S."/>
        </authorList>
    </citation>
    <scope>NUCLEOTIDE SEQUENCE [LARGE SCALE GENOMIC DNA]</scope>
</reference>
<organism evidence="1 2">
    <name type="scientific">Chiloscyllium punctatum</name>
    <name type="common">Brownbanded bambooshark</name>
    <name type="synonym">Hemiscyllium punctatum</name>
    <dbReference type="NCBI Taxonomy" id="137246"/>
    <lineage>
        <taxon>Eukaryota</taxon>
        <taxon>Metazoa</taxon>
        <taxon>Chordata</taxon>
        <taxon>Craniata</taxon>
        <taxon>Vertebrata</taxon>
        <taxon>Chondrichthyes</taxon>
        <taxon>Elasmobranchii</taxon>
        <taxon>Galeomorphii</taxon>
        <taxon>Galeoidea</taxon>
        <taxon>Orectolobiformes</taxon>
        <taxon>Hemiscylliidae</taxon>
        <taxon>Chiloscyllium</taxon>
    </lineage>
</organism>
<dbReference type="EMBL" id="BEZZ01000670">
    <property type="protein sequence ID" value="GCC35166.1"/>
    <property type="molecule type" value="Genomic_DNA"/>
</dbReference>
<gene>
    <name evidence="1" type="ORF">chiPu_0013648</name>
</gene>
<dbReference type="Proteomes" id="UP000287033">
    <property type="component" value="Unassembled WGS sequence"/>
</dbReference>
<evidence type="ECO:0000313" key="1">
    <source>
        <dbReference type="EMBL" id="GCC35166.1"/>
    </source>
</evidence>
<dbReference type="AlphaFoldDB" id="A0A401SXX5"/>
<comment type="caution">
    <text evidence="1">The sequence shown here is derived from an EMBL/GenBank/DDBJ whole genome shotgun (WGS) entry which is preliminary data.</text>
</comment>
<dbReference type="STRING" id="137246.A0A401SXX5"/>
<dbReference type="OrthoDB" id="6430345at2759"/>
<evidence type="ECO:0000313" key="2">
    <source>
        <dbReference type="Proteomes" id="UP000287033"/>
    </source>
</evidence>
<accession>A0A401SXX5</accession>
<sequence length="142" mass="16261">MDMSTAVSPAENNTTFTQVFGHQCEVMQAAVQSLDTLNEQITYFITNKPVMTDRQDDDLLPEEQDTLKKSLNLMRHLLMDVQTDWEPFSALKIVDTLIELLNTALSSETKRNAKQIRKVLLLMPSFPLPSDISLHYYSVQRL</sequence>
<name>A0A401SXX5_CHIPU</name>